<evidence type="ECO:0000256" key="4">
    <source>
        <dbReference type="ARBA" id="ARBA00022989"/>
    </source>
</evidence>
<dbReference type="Pfam" id="PF07502">
    <property type="entry name" value="MANEC"/>
    <property type="match status" value="1"/>
</dbReference>
<evidence type="ECO:0000256" key="3">
    <source>
        <dbReference type="ARBA" id="ARBA00022729"/>
    </source>
</evidence>
<dbReference type="PANTHER" id="PTHR46876:SF1">
    <property type="entry name" value="LOW-DENSITY LIPOPROTEIN RECEPTOR-RELATED PROTEIN 11"/>
    <property type="match status" value="1"/>
</dbReference>
<evidence type="ECO:0000313" key="10">
    <source>
        <dbReference type="EMBL" id="KAK4316561.1"/>
    </source>
</evidence>
<dbReference type="AlphaFoldDB" id="A0AAE1PXN0"/>
<reference evidence="10" key="1">
    <citation type="submission" date="2023-11" db="EMBL/GenBank/DDBJ databases">
        <title>Genome assemblies of two species of porcelain crab, Petrolisthes cinctipes and Petrolisthes manimaculis (Anomura: Porcellanidae).</title>
        <authorList>
            <person name="Angst P."/>
        </authorList>
    </citation>
    <scope>NUCLEOTIDE SEQUENCE</scope>
    <source>
        <strain evidence="10">PB745_02</strain>
        <tissue evidence="10">Gill</tissue>
    </source>
</reference>
<dbReference type="InterPro" id="IPR011106">
    <property type="entry name" value="MANSC_N"/>
</dbReference>
<evidence type="ECO:0000256" key="1">
    <source>
        <dbReference type="ARBA" id="ARBA00004479"/>
    </source>
</evidence>
<evidence type="ECO:0000256" key="6">
    <source>
        <dbReference type="ARBA" id="ARBA00023180"/>
    </source>
</evidence>
<dbReference type="EMBL" id="JAWZYT010001011">
    <property type="protein sequence ID" value="KAK4316561.1"/>
    <property type="molecule type" value="Genomic_DNA"/>
</dbReference>
<organism evidence="10 11">
    <name type="scientific">Petrolisthes manimaculis</name>
    <dbReference type="NCBI Taxonomy" id="1843537"/>
    <lineage>
        <taxon>Eukaryota</taxon>
        <taxon>Metazoa</taxon>
        <taxon>Ecdysozoa</taxon>
        <taxon>Arthropoda</taxon>
        <taxon>Crustacea</taxon>
        <taxon>Multicrustacea</taxon>
        <taxon>Malacostraca</taxon>
        <taxon>Eumalacostraca</taxon>
        <taxon>Eucarida</taxon>
        <taxon>Decapoda</taxon>
        <taxon>Pleocyemata</taxon>
        <taxon>Anomura</taxon>
        <taxon>Galatheoidea</taxon>
        <taxon>Porcellanidae</taxon>
        <taxon>Petrolisthes</taxon>
    </lineage>
</organism>
<evidence type="ECO:0000256" key="5">
    <source>
        <dbReference type="ARBA" id="ARBA00023136"/>
    </source>
</evidence>
<proteinExistence type="predicted"/>
<evidence type="ECO:0000256" key="7">
    <source>
        <dbReference type="SAM" id="MobiDB-lite"/>
    </source>
</evidence>
<keyword evidence="2" id="KW-0812">Transmembrane</keyword>
<evidence type="ECO:0000256" key="8">
    <source>
        <dbReference type="SAM" id="SignalP"/>
    </source>
</evidence>
<dbReference type="InterPro" id="IPR013980">
    <property type="entry name" value="MANSC_dom"/>
</dbReference>
<protein>
    <recommendedName>
        <fullName evidence="9">MANSC domain-containing protein</fullName>
    </recommendedName>
</protein>
<keyword evidence="3 8" id="KW-0732">Signal</keyword>
<keyword evidence="5" id="KW-0472">Membrane</keyword>
<dbReference type="PANTHER" id="PTHR46876">
    <property type="entry name" value="LOW-DENSITY LIPOPROTEIN RECEPTOR-RELATED PROTEIN 11"/>
    <property type="match status" value="1"/>
</dbReference>
<name>A0AAE1PXN0_9EUCA</name>
<feature type="chain" id="PRO_5042095353" description="MANSC domain-containing protein" evidence="8">
    <location>
        <begin position="28"/>
        <end position="228"/>
    </location>
</feature>
<dbReference type="SMART" id="SM00765">
    <property type="entry name" value="MANEC"/>
    <property type="match status" value="1"/>
</dbReference>
<evidence type="ECO:0000256" key="2">
    <source>
        <dbReference type="ARBA" id="ARBA00022692"/>
    </source>
</evidence>
<feature type="signal peptide" evidence="8">
    <location>
        <begin position="1"/>
        <end position="27"/>
    </location>
</feature>
<evidence type="ECO:0000259" key="9">
    <source>
        <dbReference type="PROSITE" id="PS50986"/>
    </source>
</evidence>
<feature type="region of interest" description="Disordered" evidence="7">
    <location>
        <begin position="178"/>
        <end position="228"/>
    </location>
</feature>
<dbReference type="PROSITE" id="PS50986">
    <property type="entry name" value="MANSC"/>
    <property type="match status" value="1"/>
</dbReference>
<keyword evidence="11" id="KW-1185">Reference proteome</keyword>
<sequence>MAPWPSLALRVPLWCLVWCHILRGTVAEFTHDRKRLGPLESVRAEHGCLEKFEVSESTIIRTQDSVMLGAKYLNESDVGNREDCLGLCCATHLCNVAVFEEKNKGACYLFDCGPPDGFVCKFTEHSAYTSAVLRINRHQLDLGVWSEQRKHEAELANLRSSGEIGGDVVAPGLVRLQQPLTTSPPAPSPTPRPTIAPTPATTTPAVTTTTSTTTTTTTSKPTPPDAKT</sequence>
<comment type="caution">
    <text evidence="10">The sequence shown here is derived from an EMBL/GenBank/DDBJ whole genome shotgun (WGS) entry which is preliminary data.</text>
</comment>
<gene>
    <name evidence="10" type="ORF">Pmani_012287</name>
</gene>
<dbReference type="Proteomes" id="UP001292094">
    <property type="component" value="Unassembled WGS sequence"/>
</dbReference>
<feature type="compositionally biased region" description="Low complexity" evidence="7">
    <location>
        <begin position="197"/>
        <end position="220"/>
    </location>
</feature>
<feature type="domain" description="MANSC" evidence="9">
    <location>
        <begin position="54"/>
        <end position="131"/>
    </location>
</feature>
<comment type="subcellular location">
    <subcellularLocation>
        <location evidence="1">Membrane</location>
        <topology evidence="1">Single-pass type I membrane protein</topology>
    </subcellularLocation>
</comment>
<feature type="compositionally biased region" description="Pro residues" evidence="7">
    <location>
        <begin position="182"/>
        <end position="196"/>
    </location>
</feature>
<evidence type="ECO:0000313" key="11">
    <source>
        <dbReference type="Proteomes" id="UP001292094"/>
    </source>
</evidence>
<keyword evidence="4" id="KW-1133">Transmembrane helix</keyword>
<accession>A0AAE1PXN0</accession>
<keyword evidence="6" id="KW-0325">Glycoprotein</keyword>
<dbReference type="GO" id="GO:0016020">
    <property type="term" value="C:membrane"/>
    <property type="evidence" value="ECO:0007669"/>
    <property type="project" value="UniProtKB-SubCell"/>
</dbReference>